<sequence length="329" mass="37412">MKTNIILSTLAFLGVASILFILCFLQYLFGSETTLLKISYADMTKSRVHMLIEGKRIWYILGDNRTIERPGFLLDYDLNSKALTLFGLEPDKLALDYANITSDHTLTAGYIMSRQAQDPDYLVCLSRTLQLEIEPYSWSTAQRCRRGSSEQPDGVPDADSSVEPVSYNALDTRGIDRISPTLFFKKPKNDGDSYQIIDASGQIIAERKSPTEEDMKRIVSADPSFNFDPNAPLSQMPVHHESRALGLLPSGEVLLAFDSIWSAKKSVVLIAWDLQANTTRLEKHIFYESLFTPSRFEAFQMDWWSRLKYFVWPERRPIVPLHAIPATTR</sequence>
<name>Q2SHU7_HAHCH</name>
<dbReference type="OrthoDB" id="1536639at1236"/>
<dbReference type="HOGENOM" id="CLU_844031_0_0_6"/>
<gene>
    <name evidence="2" type="ordered locus">HCH_03009</name>
</gene>
<proteinExistence type="predicted"/>
<accession>Q2SHU7</accession>
<evidence type="ECO:0000256" key="1">
    <source>
        <dbReference type="SAM" id="MobiDB-lite"/>
    </source>
</evidence>
<protein>
    <submittedName>
        <fullName evidence="2">Uncharacterized protein</fullName>
    </submittedName>
</protein>
<dbReference type="EMBL" id="CP000155">
    <property type="protein sequence ID" value="ABC29777.1"/>
    <property type="molecule type" value="Genomic_DNA"/>
</dbReference>
<keyword evidence="3" id="KW-1185">Reference proteome</keyword>
<reference evidence="2 3" key="1">
    <citation type="journal article" date="2005" name="Nucleic Acids Res.">
        <title>Genomic blueprint of Hahella chejuensis, a marine microbe producing an algicidal agent.</title>
        <authorList>
            <person name="Jeong H."/>
            <person name="Yim J.H."/>
            <person name="Lee C."/>
            <person name="Choi S.-H."/>
            <person name="Park Y.K."/>
            <person name="Yoon S.H."/>
            <person name="Hur C.-G."/>
            <person name="Kang H.-Y."/>
            <person name="Kim D."/>
            <person name="Lee H.H."/>
            <person name="Park K.H."/>
            <person name="Park S.-H."/>
            <person name="Park H.-S."/>
            <person name="Lee H.K."/>
            <person name="Oh T.K."/>
            <person name="Kim J.F."/>
        </authorList>
    </citation>
    <scope>NUCLEOTIDE SEQUENCE [LARGE SCALE GENOMIC DNA]</scope>
    <source>
        <strain evidence="2 3">KCTC 2396</strain>
    </source>
</reference>
<evidence type="ECO:0000313" key="3">
    <source>
        <dbReference type="Proteomes" id="UP000000238"/>
    </source>
</evidence>
<feature type="region of interest" description="Disordered" evidence="1">
    <location>
        <begin position="142"/>
        <end position="162"/>
    </location>
</feature>
<evidence type="ECO:0000313" key="2">
    <source>
        <dbReference type="EMBL" id="ABC29777.1"/>
    </source>
</evidence>
<dbReference type="Proteomes" id="UP000000238">
    <property type="component" value="Chromosome"/>
</dbReference>
<dbReference type="STRING" id="349521.HCH_03009"/>
<dbReference type="RefSeq" id="WP_011396846.1">
    <property type="nucleotide sequence ID" value="NC_007645.1"/>
</dbReference>
<dbReference type="KEGG" id="hch:HCH_03009"/>
<organism evidence="2 3">
    <name type="scientific">Hahella chejuensis (strain KCTC 2396)</name>
    <dbReference type="NCBI Taxonomy" id="349521"/>
    <lineage>
        <taxon>Bacteria</taxon>
        <taxon>Pseudomonadati</taxon>
        <taxon>Pseudomonadota</taxon>
        <taxon>Gammaproteobacteria</taxon>
        <taxon>Oceanospirillales</taxon>
        <taxon>Hahellaceae</taxon>
        <taxon>Hahella</taxon>
    </lineage>
</organism>
<dbReference type="AlphaFoldDB" id="Q2SHU7"/>